<dbReference type="GO" id="GO:0000209">
    <property type="term" value="P:protein polyubiquitination"/>
    <property type="evidence" value="ECO:0007669"/>
    <property type="project" value="EnsemblFungi"/>
</dbReference>
<dbReference type="GO" id="GO:0006515">
    <property type="term" value="P:protein quality control for misfolded or incompletely synthesized proteins"/>
    <property type="evidence" value="ECO:0007669"/>
    <property type="project" value="EnsemblFungi"/>
</dbReference>
<evidence type="ECO:0000256" key="17">
    <source>
        <dbReference type="ARBA" id="ARBA00023140"/>
    </source>
</evidence>
<dbReference type="GO" id="GO:0008320">
    <property type="term" value="F:protein transmembrane transporter activity"/>
    <property type="evidence" value="ECO:0007669"/>
    <property type="project" value="EnsemblFungi"/>
</dbReference>
<dbReference type="PANTHER" id="PTHR23350">
    <property type="entry name" value="PEROXISOME ASSEMBLY PROTEIN 10"/>
    <property type="match status" value="1"/>
</dbReference>
<keyword evidence="16" id="KW-0472">Membrane</keyword>
<dbReference type="STRING" id="1071378.G0WEP7"/>
<proteinExistence type="inferred from homology"/>
<dbReference type="Gene3D" id="3.30.40.10">
    <property type="entry name" value="Zinc/RING finger domain, C3HC4 (zinc finger)"/>
    <property type="match status" value="1"/>
</dbReference>
<comment type="subcellular location">
    <subcellularLocation>
        <location evidence="2">Peroxisome membrane</location>
        <topology evidence="2">Multi-pass membrane protein</topology>
    </subcellularLocation>
</comment>
<comment type="pathway">
    <text evidence="3">Protein modification; protein ubiquitination.</text>
</comment>
<comment type="catalytic activity">
    <reaction evidence="1">
        <text>S-ubiquitinyl-[E2 ubiquitin-conjugating enzyme]-L-cysteine + [acceptor protein]-L-lysine = [E2 ubiquitin-conjugating enzyme]-L-cysteine + N(6)-ubiquitinyl-[acceptor protein]-L-lysine.</text>
        <dbReference type="EC" id="2.3.2.27"/>
    </reaction>
</comment>
<evidence type="ECO:0000256" key="7">
    <source>
        <dbReference type="ARBA" id="ARBA00022593"/>
    </source>
</evidence>
<dbReference type="OrthoDB" id="6270329at2759"/>
<evidence type="ECO:0000256" key="13">
    <source>
        <dbReference type="ARBA" id="ARBA00022833"/>
    </source>
</evidence>
<dbReference type="KEGG" id="ndi:NDAI_0H00840"/>
<keyword evidence="15" id="KW-1133">Transmembrane helix</keyword>
<evidence type="ECO:0000313" key="21">
    <source>
        <dbReference type="EMBL" id="CCD26258.1"/>
    </source>
</evidence>
<evidence type="ECO:0000256" key="5">
    <source>
        <dbReference type="ARBA" id="ARBA00012483"/>
    </source>
</evidence>
<dbReference type="PROSITE" id="PS00518">
    <property type="entry name" value="ZF_RING_1"/>
    <property type="match status" value="1"/>
</dbReference>
<dbReference type="HOGENOM" id="CLU_041707_2_0_1"/>
<evidence type="ECO:0000256" key="6">
    <source>
        <dbReference type="ARBA" id="ARBA00022448"/>
    </source>
</evidence>
<evidence type="ECO:0000256" key="11">
    <source>
        <dbReference type="ARBA" id="ARBA00022771"/>
    </source>
</evidence>
<organism evidence="21 22">
    <name type="scientific">Naumovozyma dairenensis (strain ATCC 10597 / BCRC 20456 / CBS 421 / NBRC 0211 / NRRL Y-12639)</name>
    <name type="common">Saccharomyces dairenensis</name>
    <dbReference type="NCBI Taxonomy" id="1071378"/>
    <lineage>
        <taxon>Eukaryota</taxon>
        <taxon>Fungi</taxon>
        <taxon>Dikarya</taxon>
        <taxon>Ascomycota</taxon>
        <taxon>Saccharomycotina</taxon>
        <taxon>Saccharomycetes</taxon>
        <taxon>Saccharomycetales</taxon>
        <taxon>Saccharomycetaceae</taxon>
        <taxon>Naumovozyma</taxon>
    </lineage>
</organism>
<dbReference type="CDD" id="cd16527">
    <property type="entry name" value="RING-HC_PEX10"/>
    <property type="match status" value="1"/>
</dbReference>
<dbReference type="PROSITE" id="PS50089">
    <property type="entry name" value="ZF_RING_2"/>
    <property type="match status" value="1"/>
</dbReference>
<dbReference type="Pfam" id="PF04757">
    <property type="entry name" value="Pex2_Pex12"/>
    <property type="match status" value="1"/>
</dbReference>
<keyword evidence="11 19" id="KW-0863">Zinc-finger</keyword>
<dbReference type="Proteomes" id="UP000000689">
    <property type="component" value="Chromosome 8"/>
</dbReference>
<dbReference type="InterPro" id="IPR006845">
    <property type="entry name" value="Pex_N"/>
</dbReference>
<dbReference type="GO" id="GO:0016562">
    <property type="term" value="P:protein import into peroxisome matrix, receptor recycling"/>
    <property type="evidence" value="ECO:0007669"/>
    <property type="project" value="EnsemblFungi"/>
</dbReference>
<dbReference type="InterPro" id="IPR001841">
    <property type="entry name" value="Znf_RING"/>
</dbReference>
<dbReference type="GO" id="GO:0000151">
    <property type="term" value="C:ubiquitin ligase complex"/>
    <property type="evidence" value="ECO:0007669"/>
    <property type="project" value="EnsemblFungi"/>
</dbReference>
<keyword evidence="10" id="KW-0479">Metal-binding</keyword>
<dbReference type="EC" id="2.3.2.27" evidence="5"/>
<evidence type="ECO:0000256" key="4">
    <source>
        <dbReference type="ARBA" id="ARBA00008704"/>
    </source>
</evidence>
<evidence type="ECO:0000256" key="1">
    <source>
        <dbReference type="ARBA" id="ARBA00000900"/>
    </source>
</evidence>
<keyword evidence="12" id="KW-0833">Ubl conjugation pathway</keyword>
<name>G0WEP7_NAUDC</name>
<sequence>MSEVASVDGLTPNELKEESLVLPFADAPSIVQAHQKDEQIQSILIEKTISVLKSIKGQLFSNTHPKEIGLGVKLLYLTLTTLRGNRTLGEEYVDLIYVNRKGTKLLKRYRKLLFILSHILGSYMVFKCYRLFKKITGNDELDGNSNEDNSKFSFKNLLDLSLDTHMIVFYFQGAYYDLSKRLFGMKYALGHRVSSNEKQFRDKSSNTYTIVGYIILLQNLAKVIPKIMERLRQLNFNSASNNNEKLQISNKDRLRNDGTIIRIPKEQEVVHISLSDEKILPFIPPSSRNCILCLNDMVDPSCSPCGHIFCWRCLMDWCQERAECPLCRQPCLPQQILPLQP</sequence>
<keyword evidence="6" id="KW-0813">Transport</keyword>
<dbReference type="eggNOG" id="KOG0317">
    <property type="taxonomic scope" value="Eukaryota"/>
</dbReference>
<dbReference type="PANTHER" id="PTHR23350:SF0">
    <property type="entry name" value="PEROXISOME BIOGENESIS FACTOR 10"/>
    <property type="match status" value="1"/>
</dbReference>
<keyword evidence="7" id="KW-0962">Peroxisome biogenesis</keyword>
<dbReference type="GO" id="GO:1990429">
    <property type="term" value="C:peroxisomal importomer complex"/>
    <property type="evidence" value="ECO:0007669"/>
    <property type="project" value="EnsemblFungi"/>
</dbReference>
<dbReference type="InterPro" id="IPR025654">
    <property type="entry name" value="PEX2/10"/>
</dbReference>
<evidence type="ECO:0000259" key="20">
    <source>
        <dbReference type="PROSITE" id="PS50089"/>
    </source>
</evidence>
<dbReference type="RefSeq" id="XP_003671501.1">
    <property type="nucleotide sequence ID" value="XM_003671453.1"/>
</dbReference>
<dbReference type="AlphaFoldDB" id="G0WEP7"/>
<dbReference type="GO" id="GO:0044721">
    <property type="term" value="P:protein import into peroxisome matrix, substrate release"/>
    <property type="evidence" value="ECO:0007669"/>
    <property type="project" value="EnsemblFungi"/>
</dbReference>
<evidence type="ECO:0000256" key="19">
    <source>
        <dbReference type="PROSITE-ProRule" id="PRU00175"/>
    </source>
</evidence>
<dbReference type="SUPFAM" id="SSF57850">
    <property type="entry name" value="RING/U-box"/>
    <property type="match status" value="1"/>
</dbReference>
<keyword evidence="22" id="KW-1185">Reference proteome</keyword>
<evidence type="ECO:0000256" key="16">
    <source>
        <dbReference type="ARBA" id="ARBA00023136"/>
    </source>
</evidence>
<evidence type="ECO:0000256" key="12">
    <source>
        <dbReference type="ARBA" id="ARBA00022786"/>
    </source>
</evidence>
<evidence type="ECO:0000256" key="9">
    <source>
        <dbReference type="ARBA" id="ARBA00022692"/>
    </source>
</evidence>
<keyword evidence="17" id="KW-0576">Peroxisome</keyword>
<dbReference type="EMBL" id="HE580274">
    <property type="protein sequence ID" value="CCD26258.1"/>
    <property type="molecule type" value="Genomic_DNA"/>
</dbReference>
<dbReference type="InterPro" id="IPR013083">
    <property type="entry name" value="Znf_RING/FYVE/PHD"/>
</dbReference>
<comment type="similarity">
    <text evidence="4">Belongs to the pex2/pex10/pex12 family.</text>
</comment>
<feature type="domain" description="RING-type" evidence="20">
    <location>
        <begin position="290"/>
        <end position="328"/>
    </location>
</feature>
<reference evidence="21 22" key="1">
    <citation type="journal article" date="2011" name="Proc. Natl. Acad. Sci. U.S.A.">
        <title>Evolutionary erosion of yeast sex chromosomes by mating-type switching accidents.</title>
        <authorList>
            <person name="Gordon J.L."/>
            <person name="Armisen D."/>
            <person name="Proux-Wera E."/>
            <person name="Oheigeartaigh S.S."/>
            <person name="Byrne K.P."/>
            <person name="Wolfe K.H."/>
        </authorList>
    </citation>
    <scope>NUCLEOTIDE SEQUENCE [LARGE SCALE GENOMIC DNA]</scope>
    <source>
        <strain evidence="22">ATCC 10597 / BCRC 20456 / CBS 421 / NBRC 0211 / NRRL Y-12639</strain>
    </source>
</reference>
<evidence type="ECO:0000256" key="10">
    <source>
        <dbReference type="ARBA" id="ARBA00022723"/>
    </source>
</evidence>
<evidence type="ECO:0000256" key="15">
    <source>
        <dbReference type="ARBA" id="ARBA00022989"/>
    </source>
</evidence>
<dbReference type="OMA" id="YCDVVQL"/>
<evidence type="ECO:0000256" key="2">
    <source>
        <dbReference type="ARBA" id="ARBA00004585"/>
    </source>
</evidence>
<dbReference type="SMART" id="SM00184">
    <property type="entry name" value="RING"/>
    <property type="match status" value="1"/>
</dbReference>
<evidence type="ECO:0000313" key="22">
    <source>
        <dbReference type="Proteomes" id="UP000000689"/>
    </source>
</evidence>
<accession>G0WEP7</accession>
<dbReference type="GO" id="GO:0008270">
    <property type="term" value="F:zinc ion binding"/>
    <property type="evidence" value="ECO:0007669"/>
    <property type="project" value="UniProtKB-KW"/>
</dbReference>
<dbReference type="GeneID" id="11495789"/>
<dbReference type="GO" id="GO:0005778">
    <property type="term" value="C:peroxisomal membrane"/>
    <property type="evidence" value="ECO:0007669"/>
    <property type="project" value="UniProtKB-SubCell"/>
</dbReference>
<protein>
    <recommendedName>
        <fullName evidence="5">RING-type E3 ubiquitin transferase</fullName>
        <ecNumber evidence="5">2.3.2.27</ecNumber>
    </recommendedName>
    <alternativeName>
        <fullName evidence="18">Peroxin-10</fullName>
    </alternativeName>
</protein>
<keyword evidence="14" id="KW-0653">Protein transport</keyword>
<evidence type="ECO:0000256" key="14">
    <source>
        <dbReference type="ARBA" id="ARBA00022927"/>
    </source>
</evidence>
<evidence type="ECO:0000256" key="8">
    <source>
        <dbReference type="ARBA" id="ARBA00022679"/>
    </source>
</evidence>
<evidence type="ECO:0000256" key="18">
    <source>
        <dbReference type="ARBA" id="ARBA00041230"/>
    </source>
</evidence>
<keyword evidence="13" id="KW-0862">Zinc</keyword>
<dbReference type="GO" id="GO:0043161">
    <property type="term" value="P:proteasome-mediated ubiquitin-dependent protein catabolic process"/>
    <property type="evidence" value="ECO:0007669"/>
    <property type="project" value="EnsemblFungi"/>
</dbReference>
<evidence type="ECO:0000256" key="3">
    <source>
        <dbReference type="ARBA" id="ARBA00004906"/>
    </source>
</evidence>
<dbReference type="Pfam" id="PF13639">
    <property type="entry name" value="zf-RING_2"/>
    <property type="match status" value="1"/>
</dbReference>
<dbReference type="GO" id="GO:0061630">
    <property type="term" value="F:ubiquitin protein ligase activity"/>
    <property type="evidence" value="ECO:0007669"/>
    <property type="project" value="UniProtKB-EC"/>
</dbReference>
<keyword evidence="8" id="KW-0808">Transferase</keyword>
<gene>
    <name evidence="21" type="primary">NDAI0H00840</name>
    <name evidence="21" type="ordered locus">NDAI_0H00840</name>
</gene>
<keyword evidence="9" id="KW-0812">Transmembrane</keyword>
<dbReference type="InterPro" id="IPR017907">
    <property type="entry name" value="Znf_RING_CS"/>
</dbReference>